<evidence type="ECO:0000256" key="4">
    <source>
        <dbReference type="SAM" id="MobiDB-lite"/>
    </source>
</evidence>
<sequence length="215" mass="23081">MKQSQSTCCGSIENPPMKSVDFKFGTSAAAPRVAGSCAPWLQYWPRWGSSSHTFAAESPCDHTTVCMCLDIGNSKASPGFCVVGWNSHGLRRSIVDCKQLSSSGSRSAYFFFRVTAANVVSRLFHATVKVKLGRCGAPEVFMFAQNLSELAYVGEPRPRTKAGKAEVDSNTCSSSRALVHLSALIDDLDGSGDESTADAYTRAGGSHTRSPKHLF</sequence>
<keyword evidence="3" id="KW-0720">Serine protease</keyword>
<keyword evidence="6" id="KW-1185">Reference proteome</keyword>
<dbReference type="GO" id="GO:0006508">
    <property type="term" value="P:proteolysis"/>
    <property type="evidence" value="ECO:0007669"/>
    <property type="project" value="UniProtKB-KW"/>
</dbReference>
<accession>A0A9P6LBH9</accession>
<dbReference type="InterPro" id="IPR023828">
    <property type="entry name" value="Peptidase_S8_Ser-AS"/>
</dbReference>
<dbReference type="SUPFAM" id="SSF52743">
    <property type="entry name" value="Subtilisin-like"/>
    <property type="match status" value="1"/>
</dbReference>
<name>A0A9P6LBH9_9AGAM</name>
<evidence type="ECO:0000313" key="5">
    <source>
        <dbReference type="EMBL" id="KAF9790732.1"/>
    </source>
</evidence>
<reference evidence="5" key="2">
    <citation type="submission" date="2020-11" db="EMBL/GenBank/DDBJ databases">
        <authorList>
            <consortium name="DOE Joint Genome Institute"/>
            <person name="Kuo A."/>
            <person name="Miyauchi S."/>
            <person name="Kiss E."/>
            <person name="Drula E."/>
            <person name="Kohler A."/>
            <person name="Sanchez-Garcia M."/>
            <person name="Andreopoulos B."/>
            <person name="Barry K.W."/>
            <person name="Bonito G."/>
            <person name="Buee M."/>
            <person name="Carver A."/>
            <person name="Chen C."/>
            <person name="Cichocki N."/>
            <person name="Clum A."/>
            <person name="Culley D."/>
            <person name="Crous P.W."/>
            <person name="Fauchery L."/>
            <person name="Girlanda M."/>
            <person name="Hayes R."/>
            <person name="Keri Z."/>
            <person name="Labutti K."/>
            <person name="Lipzen A."/>
            <person name="Lombard V."/>
            <person name="Magnuson J."/>
            <person name="Maillard F."/>
            <person name="Morin E."/>
            <person name="Murat C."/>
            <person name="Nolan M."/>
            <person name="Ohm R."/>
            <person name="Pangilinan J."/>
            <person name="Pereira M."/>
            <person name="Perotto S."/>
            <person name="Peter M."/>
            <person name="Riley R."/>
            <person name="Sitrit Y."/>
            <person name="Stielow B."/>
            <person name="Szollosi G."/>
            <person name="Zifcakova L."/>
            <person name="Stursova M."/>
            <person name="Spatafora J.W."/>
            <person name="Tedersoo L."/>
            <person name="Vaario L.-M."/>
            <person name="Yamada A."/>
            <person name="Yan M."/>
            <person name="Wang P."/>
            <person name="Xu J."/>
            <person name="Bruns T."/>
            <person name="Baldrian P."/>
            <person name="Vilgalys R."/>
            <person name="Henrissat B."/>
            <person name="Grigoriev I.V."/>
            <person name="Hibbett D."/>
            <person name="Nagy L.G."/>
            <person name="Martin F.M."/>
        </authorList>
    </citation>
    <scope>NUCLEOTIDE SEQUENCE</scope>
    <source>
        <strain evidence="5">UH-Tt-Lm1</strain>
    </source>
</reference>
<evidence type="ECO:0000313" key="6">
    <source>
        <dbReference type="Proteomes" id="UP000736335"/>
    </source>
</evidence>
<dbReference type="EMBL" id="WIUZ02000002">
    <property type="protein sequence ID" value="KAF9790732.1"/>
    <property type="molecule type" value="Genomic_DNA"/>
</dbReference>
<keyword evidence="2" id="KW-0378">Hydrolase</keyword>
<dbReference type="GO" id="GO:0004252">
    <property type="term" value="F:serine-type endopeptidase activity"/>
    <property type="evidence" value="ECO:0007669"/>
    <property type="project" value="InterPro"/>
</dbReference>
<keyword evidence="1" id="KW-0645">Protease</keyword>
<dbReference type="InterPro" id="IPR036852">
    <property type="entry name" value="Peptidase_S8/S53_dom_sf"/>
</dbReference>
<dbReference type="PROSITE" id="PS00138">
    <property type="entry name" value="SUBTILASE_SER"/>
    <property type="match status" value="1"/>
</dbReference>
<comment type="caution">
    <text evidence="5">The sequence shown here is derived from an EMBL/GenBank/DDBJ whole genome shotgun (WGS) entry which is preliminary data.</text>
</comment>
<evidence type="ECO:0000256" key="1">
    <source>
        <dbReference type="ARBA" id="ARBA00022670"/>
    </source>
</evidence>
<gene>
    <name evidence="5" type="ORF">BJ322DRAFT_410373</name>
</gene>
<feature type="region of interest" description="Disordered" evidence="4">
    <location>
        <begin position="196"/>
        <end position="215"/>
    </location>
</feature>
<protein>
    <submittedName>
        <fullName evidence="5">Uncharacterized protein</fullName>
    </submittedName>
</protein>
<dbReference type="Proteomes" id="UP000736335">
    <property type="component" value="Unassembled WGS sequence"/>
</dbReference>
<evidence type="ECO:0000256" key="3">
    <source>
        <dbReference type="ARBA" id="ARBA00022825"/>
    </source>
</evidence>
<proteinExistence type="predicted"/>
<dbReference type="AlphaFoldDB" id="A0A9P6LBH9"/>
<evidence type="ECO:0000256" key="2">
    <source>
        <dbReference type="ARBA" id="ARBA00022801"/>
    </source>
</evidence>
<reference evidence="5" key="1">
    <citation type="journal article" date="2020" name="Nat. Commun.">
        <title>Large-scale genome sequencing of mycorrhizal fungi provides insights into the early evolution of symbiotic traits.</title>
        <authorList>
            <person name="Miyauchi S."/>
            <person name="Kiss E."/>
            <person name="Kuo A."/>
            <person name="Drula E."/>
            <person name="Kohler A."/>
            <person name="Sanchez-Garcia M."/>
            <person name="Morin E."/>
            <person name="Andreopoulos B."/>
            <person name="Barry K.W."/>
            <person name="Bonito G."/>
            <person name="Buee M."/>
            <person name="Carver A."/>
            <person name="Chen C."/>
            <person name="Cichocki N."/>
            <person name="Clum A."/>
            <person name="Culley D."/>
            <person name="Crous P.W."/>
            <person name="Fauchery L."/>
            <person name="Girlanda M."/>
            <person name="Hayes R.D."/>
            <person name="Keri Z."/>
            <person name="LaButti K."/>
            <person name="Lipzen A."/>
            <person name="Lombard V."/>
            <person name="Magnuson J."/>
            <person name="Maillard F."/>
            <person name="Murat C."/>
            <person name="Nolan M."/>
            <person name="Ohm R.A."/>
            <person name="Pangilinan J."/>
            <person name="Pereira M.F."/>
            <person name="Perotto S."/>
            <person name="Peter M."/>
            <person name="Pfister S."/>
            <person name="Riley R."/>
            <person name="Sitrit Y."/>
            <person name="Stielow J.B."/>
            <person name="Szollosi G."/>
            <person name="Zifcakova L."/>
            <person name="Stursova M."/>
            <person name="Spatafora J.W."/>
            <person name="Tedersoo L."/>
            <person name="Vaario L.M."/>
            <person name="Yamada A."/>
            <person name="Yan M."/>
            <person name="Wang P."/>
            <person name="Xu J."/>
            <person name="Bruns T."/>
            <person name="Baldrian P."/>
            <person name="Vilgalys R."/>
            <person name="Dunand C."/>
            <person name="Henrissat B."/>
            <person name="Grigoriev I.V."/>
            <person name="Hibbett D."/>
            <person name="Nagy L.G."/>
            <person name="Martin F.M."/>
        </authorList>
    </citation>
    <scope>NUCLEOTIDE SEQUENCE</scope>
    <source>
        <strain evidence="5">UH-Tt-Lm1</strain>
    </source>
</reference>
<organism evidence="5 6">
    <name type="scientific">Thelephora terrestris</name>
    <dbReference type="NCBI Taxonomy" id="56493"/>
    <lineage>
        <taxon>Eukaryota</taxon>
        <taxon>Fungi</taxon>
        <taxon>Dikarya</taxon>
        <taxon>Basidiomycota</taxon>
        <taxon>Agaricomycotina</taxon>
        <taxon>Agaricomycetes</taxon>
        <taxon>Thelephorales</taxon>
        <taxon>Thelephoraceae</taxon>
        <taxon>Thelephora</taxon>
    </lineage>
</organism>